<proteinExistence type="predicted"/>
<reference evidence="3 4" key="1">
    <citation type="submission" date="2016-10" db="EMBL/GenBank/DDBJ databases">
        <authorList>
            <person name="de Groot N.N."/>
        </authorList>
    </citation>
    <scope>NUCLEOTIDE SEQUENCE [LARGE SCALE GENOMIC DNA]</scope>
    <source>
        <strain evidence="3 4">DSM 21800</strain>
    </source>
</reference>
<accession>A0A1H1VCQ4</accession>
<dbReference type="PROSITE" id="PS51257">
    <property type="entry name" value="PROKAR_LIPOPROTEIN"/>
    <property type="match status" value="1"/>
</dbReference>
<evidence type="ECO:0000256" key="2">
    <source>
        <dbReference type="SAM" id="SignalP"/>
    </source>
</evidence>
<organism evidence="3 4">
    <name type="scientific">Microlunatus soli</name>
    <dbReference type="NCBI Taxonomy" id="630515"/>
    <lineage>
        <taxon>Bacteria</taxon>
        <taxon>Bacillati</taxon>
        <taxon>Actinomycetota</taxon>
        <taxon>Actinomycetes</taxon>
        <taxon>Propionibacteriales</taxon>
        <taxon>Propionibacteriaceae</taxon>
        <taxon>Microlunatus</taxon>
    </lineage>
</organism>
<feature type="region of interest" description="Disordered" evidence="1">
    <location>
        <begin position="36"/>
        <end position="88"/>
    </location>
</feature>
<protein>
    <recommendedName>
        <fullName evidence="5">Lipoprotein</fullName>
    </recommendedName>
</protein>
<evidence type="ECO:0000256" key="1">
    <source>
        <dbReference type="SAM" id="MobiDB-lite"/>
    </source>
</evidence>
<keyword evidence="4" id="KW-1185">Reference proteome</keyword>
<feature type="compositionally biased region" description="Low complexity" evidence="1">
    <location>
        <begin position="36"/>
        <end position="75"/>
    </location>
</feature>
<sequence length="166" mass="15737">MSGQAFRPPFRFASLRMALAGTAAAGLLTLAACTGSTGSGEDAAPDSGSSAPASSAPASSAPASSAPASSAPASSDSDEGDSTGKPTKDELVAGLVKYYASTGVTGAAADKTAACLADKIYGTMSADALKSLAEGKLDGSALTGGDAQAFANASGACVKEMTGGGS</sequence>
<dbReference type="RefSeq" id="WP_197679734.1">
    <property type="nucleotide sequence ID" value="NZ_LT629772.1"/>
</dbReference>
<gene>
    <name evidence="3" type="ORF">SAMN04489812_3158</name>
</gene>
<feature type="chain" id="PRO_5039082180" description="Lipoprotein" evidence="2">
    <location>
        <begin position="26"/>
        <end position="166"/>
    </location>
</feature>
<dbReference type="Proteomes" id="UP000199103">
    <property type="component" value="Chromosome I"/>
</dbReference>
<feature type="signal peptide" evidence="2">
    <location>
        <begin position="1"/>
        <end position="25"/>
    </location>
</feature>
<keyword evidence="2" id="KW-0732">Signal</keyword>
<evidence type="ECO:0000313" key="3">
    <source>
        <dbReference type="EMBL" id="SDS82562.1"/>
    </source>
</evidence>
<dbReference type="AlphaFoldDB" id="A0A1H1VCQ4"/>
<dbReference type="EMBL" id="LT629772">
    <property type="protein sequence ID" value="SDS82562.1"/>
    <property type="molecule type" value="Genomic_DNA"/>
</dbReference>
<dbReference type="STRING" id="630515.SAMN04489812_3158"/>
<name>A0A1H1VCQ4_9ACTN</name>
<evidence type="ECO:0000313" key="4">
    <source>
        <dbReference type="Proteomes" id="UP000199103"/>
    </source>
</evidence>
<evidence type="ECO:0008006" key="5">
    <source>
        <dbReference type="Google" id="ProtNLM"/>
    </source>
</evidence>